<protein>
    <submittedName>
        <fullName evidence="2">L-aminopeptidase/D-esterase</fullName>
    </submittedName>
</protein>
<keyword evidence="3" id="KW-1185">Reference proteome</keyword>
<dbReference type="InterPro" id="IPR016117">
    <property type="entry name" value="ArgJ-like_dom_sf"/>
</dbReference>
<dbReference type="EMBL" id="FNQR01000006">
    <property type="protein sequence ID" value="SEA64562.1"/>
    <property type="molecule type" value="Genomic_DNA"/>
</dbReference>
<gene>
    <name evidence="2" type="ORF">SAMN05421743_106219</name>
</gene>
<keyword evidence="2" id="KW-0031">Aminopeptidase</keyword>
<keyword evidence="2" id="KW-0378">Hydrolase</keyword>
<keyword evidence="2" id="KW-0645">Protease</keyword>
<accession>A0A1H4CWU2</accession>
<dbReference type="SUPFAM" id="SSF56266">
    <property type="entry name" value="DmpA/ArgJ-like"/>
    <property type="match status" value="1"/>
</dbReference>
<dbReference type="PANTHER" id="PTHR36512:SF3">
    <property type="entry name" value="BLR5678 PROTEIN"/>
    <property type="match status" value="1"/>
</dbReference>
<sequence>MDEIDISSITGFRVGHAADQEAATGCSVVICEQGAVGGVDVRGGAPGTRETDLLRSENLVESVHAIFLAGGSAFGLAAGSGIMDFLEEKGIGFDTGAGRVPIVPGAILYDLQVGDSKRRPDHLMGYEACMDAYDSHEIKTGNFGAGTGTSIGKVLGPEQAMKGGIGSYALQAADIQIGALVAVNSFGDILDPETGKLIAGVYEKDSLELLSTENILINQIKTADANRFSGNTSIGVIMTNAKLSKAQANKIASIAHDGFARTMRPSHTLIDGDSLFLMATGEVEADVNTMGLLAAKVVEQAVLRGVRDTTSAYSLLSYRDLQKRRKA</sequence>
<organism evidence="2 3">
    <name type="scientific">Thalassobacillus cyri</name>
    <dbReference type="NCBI Taxonomy" id="571932"/>
    <lineage>
        <taxon>Bacteria</taxon>
        <taxon>Bacillati</taxon>
        <taxon>Bacillota</taxon>
        <taxon>Bacilli</taxon>
        <taxon>Bacillales</taxon>
        <taxon>Bacillaceae</taxon>
        <taxon>Thalassobacillus</taxon>
    </lineage>
</organism>
<comment type="similarity">
    <text evidence="1">Belongs to the peptidase S58 family.</text>
</comment>
<evidence type="ECO:0000256" key="1">
    <source>
        <dbReference type="ARBA" id="ARBA00007068"/>
    </source>
</evidence>
<dbReference type="Gene3D" id="3.60.70.12">
    <property type="entry name" value="L-amino peptidase D-ALA esterase/amidase"/>
    <property type="match status" value="1"/>
</dbReference>
<dbReference type="AlphaFoldDB" id="A0A1H4CWU2"/>
<evidence type="ECO:0000313" key="2">
    <source>
        <dbReference type="EMBL" id="SEA64562.1"/>
    </source>
</evidence>
<dbReference type="Proteomes" id="UP000198584">
    <property type="component" value="Unassembled WGS sequence"/>
</dbReference>
<name>A0A1H4CWU2_9BACI</name>
<dbReference type="PANTHER" id="PTHR36512">
    <property type="entry name" value="D-AMINOPEPTIDASE"/>
    <property type="match status" value="1"/>
</dbReference>
<dbReference type="Pfam" id="PF03576">
    <property type="entry name" value="Peptidase_S58"/>
    <property type="match status" value="1"/>
</dbReference>
<reference evidence="3" key="1">
    <citation type="submission" date="2016-10" db="EMBL/GenBank/DDBJ databases">
        <authorList>
            <person name="Varghese N."/>
            <person name="Submissions S."/>
        </authorList>
    </citation>
    <scope>NUCLEOTIDE SEQUENCE [LARGE SCALE GENOMIC DNA]</scope>
    <source>
        <strain evidence="3">CCM7597</strain>
    </source>
</reference>
<dbReference type="GO" id="GO:0004177">
    <property type="term" value="F:aminopeptidase activity"/>
    <property type="evidence" value="ECO:0007669"/>
    <property type="project" value="UniProtKB-KW"/>
</dbReference>
<dbReference type="OrthoDB" id="9808347at2"/>
<dbReference type="RefSeq" id="WP_093044767.1">
    <property type="nucleotide sequence ID" value="NZ_FNQR01000006.1"/>
</dbReference>
<dbReference type="CDD" id="cd02252">
    <property type="entry name" value="nylC_like"/>
    <property type="match status" value="1"/>
</dbReference>
<proteinExistence type="inferred from homology"/>
<dbReference type="STRING" id="571932.SAMN05421743_106219"/>
<evidence type="ECO:0000313" key="3">
    <source>
        <dbReference type="Proteomes" id="UP000198584"/>
    </source>
</evidence>
<dbReference type="InterPro" id="IPR005321">
    <property type="entry name" value="Peptidase_S58_DmpA"/>
</dbReference>